<name>A0A379FP33_PRORE</name>
<keyword evidence="10" id="KW-0408">Iron</keyword>
<dbReference type="PANTHER" id="PTHR30529:SF1">
    <property type="entry name" value="CYTOCHROME B561 HOMOLOG 2"/>
    <property type="match status" value="1"/>
</dbReference>
<dbReference type="Gene3D" id="1.20.950.20">
    <property type="entry name" value="Transmembrane di-heme cytochromes, Chain C"/>
    <property type="match status" value="1"/>
</dbReference>
<dbReference type="AlphaFoldDB" id="A0A379FP33"/>
<keyword evidence="6 13" id="KW-0812">Transmembrane</keyword>
<evidence type="ECO:0000256" key="12">
    <source>
        <dbReference type="ARBA" id="ARBA00037975"/>
    </source>
</evidence>
<proteinExistence type="inferred from homology"/>
<reference evidence="15 16" key="1">
    <citation type="submission" date="2018-06" db="EMBL/GenBank/DDBJ databases">
        <authorList>
            <consortium name="Pathogen Informatics"/>
            <person name="Doyle S."/>
        </authorList>
    </citation>
    <scope>NUCLEOTIDE SEQUENCE [LARGE SCALE GENOMIC DNA]</scope>
    <source>
        <strain evidence="15 16">NCTC11801</strain>
    </source>
</reference>
<feature type="transmembrane region" description="Helical" evidence="13">
    <location>
        <begin position="148"/>
        <end position="168"/>
    </location>
</feature>
<dbReference type="InterPro" id="IPR016174">
    <property type="entry name" value="Di-haem_cyt_TM"/>
</dbReference>
<protein>
    <submittedName>
        <fullName evidence="15">Cytochrome b561 homolog 2</fullName>
    </submittedName>
</protein>
<evidence type="ECO:0000256" key="9">
    <source>
        <dbReference type="ARBA" id="ARBA00022989"/>
    </source>
</evidence>
<feature type="transmembrane region" description="Helical" evidence="13">
    <location>
        <begin position="20"/>
        <end position="45"/>
    </location>
</feature>
<dbReference type="InterPro" id="IPR011577">
    <property type="entry name" value="Cyt_b561_bac/Ni-Hgenase"/>
</dbReference>
<keyword evidence="7" id="KW-0479">Metal-binding</keyword>
<gene>
    <name evidence="15" type="primary">yceJ</name>
    <name evidence="15" type="ORF">NCTC11801_01354</name>
</gene>
<accession>A0A379FP33</accession>
<comment type="similarity">
    <text evidence="12">Belongs to the cytochrome b561 family.</text>
</comment>
<dbReference type="GO" id="GO:0020037">
    <property type="term" value="F:heme binding"/>
    <property type="evidence" value="ECO:0007669"/>
    <property type="project" value="TreeGrafter"/>
</dbReference>
<evidence type="ECO:0000256" key="2">
    <source>
        <dbReference type="ARBA" id="ARBA00004651"/>
    </source>
</evidence>
<keyword evidence="4" id="KW-1003">Cell membrane</keyword>
<dbReference type="GO" id="GO:0022904">
    <property type="term" value="P:respiratory electron transport chain"/>
    <property type="evidence" value="ECO:0007669"/>
    <property type="project" value="InterPro"/>
</dbReference>
<keyword evidence="3" id="KW-0813">Transport</keyword>
<comment type="subcellular location">
    <subcellularLocation>
        <location evidence="2">Cell membrane</location>
        <topology evidence="2">Multi-pass membrane protein</topology>
    </subcellularLocation>
</comment>
<dbReference type="Proteomes" id="UP000254208">
    <property type="component" value="Unassembled WGS sequence"/>
</dbReference>
<evidence type="ECO:0000256" key="8">
    <source>
        <dbReference type="ARBA" id="ARBA00022982"/>
    </source>
</evidence>
<evidence type="ECO:0000256" key="3">
    <source>
        <dbReference type="ARBA" id="ARBA00022448"/>
    </source>
</evidence>
<evidence type="ECO:0000256" key="11">
    <source>
        <dbReference type="ARBA" id="ARBA00023136"/>
    </source>
</evidence>
<sequence length="189" mass="21438">MVFIMQWKNNASRYGHISLLVHWLVAIVVYGMFALGLWMVTLGYYDSWYHQAPEIHKSIGILLFIVMAFRVIWRFISPPPKPLASYSKLTKASSIIVQILIYIILFSILISGYLISTADGQPISVFGWFDVPALFTGAATQADTAGEVHLYLAWAVVLLSVLHAFAAFKHHFFDRDITLKRMLGFNPDK</sequence>
<feature type="transmembrane region" description="Helical" evidence="13">
    <location>
        <begin position="57"/>
        <end position="76"/>
    </location>
</feature>
<dbReference type="GO" id="GO:0005886">
    <property type="term" value="C:plasma membrane"/>
    <property type="evidence" value="ECO:0007669"/>
    <property type="project" value="UniProtKB-SubCell"/>
</dbReference>
<evidence type="ECO:0000256" key="4">
    <source>
        <dbReference type="ARBA" id="ARBA00022475"/>
    </source>
</evidence>
<dbReference type="EMBL" id="UGTZ01000001">
    <property type="protein sequence ID" value="SUC30428.1"/>
    <property type="molecule type" value="Genomic_DNA"/>
</dbReference>
<keyword evidence="11 13" id="KW-0472">Membrane</keyword>
<dbReference type="Pfam" id="PF01292">
    <property type="entry name" value="Ni_hydr_CYTB"/>
    <property type="match status" value="1"/>
</dbReference>
<evidence type="ECO:0000256" key="5">
    <source>
        <dbReference type="ARBA" id="ARBA00022617"/>
    </source>
</evidence>
<keyword evidence="8" id="KW-0249">Electron transport</keyword>
<keyword evidence="5" id="KW-0349">Heme</keyword>
<evidence type="ECO:0000313" key="15">
    <source>
        <dbReference type="EMBL" id="SUC30428.1"/>
    </source>
</evidence>
<comment type="cofactor">
    <cofactor evidence="1">
        <name>heme b</name>
        <dbReference type="ChEBI" id="CHEBI:60344"/>
    </cofactor>
</comment>
<dbReference type="PANTHER" id="PTHR30529">
    <property type="entry name" value="CYTOCHROME B561"/>
    <property type="match status" value="1"/>
</dbReference>
<evidence type="ECO:0000256" key="7">
    <source>
        <dbReference type="ARBA" id="ARBA00022723"/>
    </source>
</evidence>
<evidence type="ECO:0000256" key="6">
    <source>
        <dbReference type="ARBA" id="ARBA00022692"/>
    </source>
</evidence>
<dbReference type="GO" id="GO:0009055">
    <property type="term" value="F:electron transfer activity"/>
    <property type="evidence" value="ECO:0007669"/>
    <property type="project" value="InterPro"/>
</dbReference>
<dbReference type="InterPro" id="IPR052168">
    <property type="entry name" value="Cytochrome_b561_oxidase"/>
</dbReference>
<evidence type="ECO:0000313" key="16">
    <source>
        <dbReference type="Proteomes" id="UP000254208"/>
    </source>
</evidence>
<evidence type="ECO:0000256" key="1">
    <source>
        <dbReference type="ARBA" id="ARBA00001970"/>
    </source>
</evidence>
<feature type="domain" description="Cytochrome b561 bacterial/Ni-hydrogenase" evidence="14">
    <location>
        <begin position="13"/>
        <end position="184"/>
    </location>
</feature>
<organism evidence="15 16">
    <name type="scientific">Providencia rettgeri</name>
    <dbReference type="NCBI Taxonomy" id="587"/>
    <lineage>
        <taxon>Bacteria</taxon>
        <taxon>Pseudomonadati</taxon>
        <taxon>Pseudomonadota</taxon>
        <taxon>Gammaproteobacteria</taxon>
        <taxon>Enterobacterales</taxon>
        <taxon>Morganellaceae</taxon>
        <taxon>Providencia</taxon>
    </lineage>
</organism>
<keyword evidence="9 13" id="KW-1133">Transmembrane helix</keyword>
<evidence type="ECO:0000256" key="10">
    <source>
        <dbReference type="ARBA" id="ARBA00023004"/>
    </source>
</evidence>
<dbReference type="SUPFAM" id="SSF81342">
    <property type="entry name" value="Transmembrane di-heme cytochromes"/>
    <property type="match status" value="1"/>
</dbReference>
<evidence type="ECO:0000256" key="13">
    <source>
        <dbReference type="SAM" id="Phobius"/>
    </source>
</evidence>
<feature type="transmembrane region" description="Helical" evidence="13">
    <location>
        <begin position="96"/>
        <end position="116"/>
    </location>
</feature>
<evidence type="ECO:0000259" key="14">
    <source>
        <dbReference type="Pfam" id="PF01292"/>
    </source>
</evidence>
<dbReference type="GO" id="GO:0046872">
    <property type="term" value="F:metal ion binding"/>
    <property type="evidence" value="ECO:0007669"/>
    <property type="project" value="UniProtKB-KW"/>
</dbReference>